<dbReference type="OrthoDB" id="6346579at2759"/>
<proteinExistence type="predicted"/>
<dbReference type="Proteomes" id="UP000326759">
    <property type="component" value="Unassembled WGS sequence"/>
</dbReference>
<dbReference type="PANTHER" id="PTHR31919:SF1">
    <property type="entry name" value="ZINC FINGERS AND HOMEOBOXES PROTEIN 1, ISOFORM 2"/>
    <property type="match status" value="1"/>
</dbReference>
<dbReference type="InterPro" id="IPR041404">
    <property type="entry name" value="DUF5588"/>
</dbReference>
<sequence>MNISVIFLIMEDFGAIEDDYITEDKISNFDNQIYQAYQCEPTWFLKSIPKEINELINIKFAADYFYLKKDYVEAIKLYQTYFDDNINMSVTCKRECFEGISRSYMSLRCYCHAYKYAIKHYNSASTMDTYTASLTLLYDVSLVTKMFRDSLIYAKKLVSLHILNSDIWLKLAFAYSKYYNILLLHIPSQFPQSLISLNSLCEAKNIPLPCECSNESETIVNEKSIIHVITSLLYAEYHLKSTMNSAIGFSFEHNVKLQEKINKELDEYSFSDIIINNLRENIKQLFAGVKNDDYDSSDDFIDRASSKFTNAEEFL</sequence>
<dbReference type="AlphaFoldDB" id="A0A5N5TJQ9"/>
<dbReference type="Pfam" id="PF17826">
    <property type="entry name" value="DUF5588"/>
    <property type="match status" value="1"/>
</dbReference>
<dbReference type="EMBL" id="SEYY01000841">
    <property type="protein sequence ID" value="KAB7506393.1"/>
    <property type="molecule type" value="Genomic_DNA"/>
</dbReference>
<reference evidence="1 2" key="1">
    <citation type="journal article" date="2019" name="PLoS Biol.">
        <title>Sex chromosomes control vertical transmission of feminizing Wolbachia symbionts in an isopod.</title>
        <authorList>
            <person name="Becking T."/>
            <person name="Chebbi M.A."/>
            <person name="Giraud I."/>
            <person name="Moumen B."/>
            <person name="Laverre T."/>
            <person name="Caubet Y."/>
            <person name="Peccoud J."/>
            <person name="Gilbert C."/>
            <person name="Cordaux R."/>
        </authorList>
    </citation>
    <scope>NUCLEOTIDE SEQUENCE [LARGE SCALE GENOMIC DNA]</scope>
    <source>
        <strain evidence="1">ANa2</strain>
        <tissue evidence="1">Whole body excluding digestive tract and cuticle</tissue>
    </source>
</reference>
<keyword evidence="2" id="KW-1185">Reference proteome</keyword>
<protein>
    <submittedName>
        <fullName evidence="1">C8orf76-like protein</fullName>
    </submittedName>
</protein>
<name>A0A5N5TJQ9_9CRUS</name>
<evidence type="ECO:0000313" key="2">
    <source>
        <dbReference type="Proteomes" id="UP000326759"/>
    </source>
</evidence>
<dbReference type="PANTHER" id="PTHR31919">
    <property type="entry name" value="ZINC FINGERS AND HOMEOBOXES PROTEIN 1, ISOFORM 2"/>
    <property type="match status" value="1"/>
</dbReference>
<comment type="caution">
    <text evidence="1">The sequence shown here is derived from an EMBL/GenBank/DDBJ whole genome shotgun (WGS) entry which is preliminary data.</text>
</comment>
<gene>
    <name evidence="1" type="ORF">Anas_02461</name>
</gene>
<accession>A0A5N5TJQ9</accession>
<evidence type="ECO:0000313" key="1">
    <source>
        <dbReference type="EMBL" id="KAB7506393.1"/>
    </source>
</evidence>
<organism evidence="1 2">
    <name type="scientific">Armadillidium nasatum</name>
    <dbReference type="NCBI Taxonomy" id="96803"/>
    <lineage>
        <taxon>Eukaryota</taxon>
        <taxon>Metazoa</taxon>
        <taxon>Ecdysozoa</taxon>
        <taxon>Arthropoda</taxon>
        <taxon>Crustacea</taxon>
        <taxon>Multicrustacea</taxon>
        <taxon>Malacostraca</taxon>
        <taxon>Eumalacostraca</taxon>
        <taxon>Peracarida</taxon>
        <taxon>Isopoda</taxon>
        <taxon>Oniscidea</taxon>
        <taxon>Crinocheta</taxon>
        <taxon>Armadillidiidae</taxon>
        <taxon>Armadillidium</taxon>
    </lineage>
</organism>